<dbReference type="CDD" id="cd00610">
    <property type="entry name" value="OAT_like"/>
    <property type="match status" value="1"/>
</dbReference>
<keyword evidence="6" id="KW-1185">Reference proteome</keyword>
<reference evidence="6" key="1">
    <citation type="submission" date="2016-10" db="EMBL/GenBank/DDBJ databases">
        <authorList>
            <person name="Varghese N."/>
            <person name="Submissions S."/>
        </authorList>
    </citation>
    <scope>NUCLEOTIDE SEQUENCE [LARGE SCALE GENOMIC DNA]</scope>
    <source>
        <strain evidence="6">CGMCC 1.10657</strain>
    </source>
</reference>
<keyword evidence="5" id="KW-0808">Transferase</keyword>
<evidence type="ECO:0000256" key="1">
    <source>
        <dbReference type="ARBA" id="ARBA00001933"/>
    </source>
</evidence>
<dbReference type="Pfam" id="PF00202">
    <property type="entry name" value="Aminotran_3"/>
    <property type="match status" value="1"/>
</dbReference>
<protein>
    <submittedName>
        <fullName evidence="5">Adenosylmethionine-8-amino-7-oxononanoate aminotransferase</fullName>
    </submittedName>
</protein>
<dbReference type="InterPro" id="IPR015424">
    <property type="entry name" value="PyrdxlP-dep_Trfase"/>
</dbReference>
<evidence type="ECO:0000256" key="4">
    <source>
        <dbReference type="RuleBase" id="RU003560"/>
    </source>
</evidence>
<dbReference type="STRING" id="658218.SAMN05216562_0459"/>
<keyword evidence="5" id="KW-0032">Aminotransferase</keyword>
<evidence type="ECO:0000313" key="6">
    <source>
        <dbReference type="Proteomes" id="UP000198658"/>
    </source>
</evidence>
<keyword evidence="3 4" id="KW-0663">Pyridoxal phosphate</keyword>
<dbReference type="AlphaFoldDB" id="A0A1H3W2P7"/>
<comment type="cofactor">
    <cofactor evidence="1">
        <name>pyridoxal 5'-phosphate</name>
        <dbReference type="ChEBI" id="CHEBI:597326"/>
    </cofactor>
</comment>
<dbReference type="PANTHER" id="PTHR43094">
    <property type="entry name" value="AMINOTRANSFERASE"/>
    <property type="match status" value="1"/>
</dbReference>
<proteinExistence type="inferred from homology"/>
<dbReference type="EMBL" id="FNQO01000001">
    <property type="protein sequence ID" value="SDZ80684.1"/>
    <property type="molecule type" value="Genomic_DNA"/>
</dbReference>
<dbReference type="InterPro" id="IPR015422">
    <property type="entry name" value="PyrdxlP-dep_Trfase_small"/>
</dbReference>
<dbReference type="InterPro" id="IPR005814">
    <property type="entry name" value="Aminotrans_3"/>
</dbReference>
<dbReference type="Gene3D" id="3.90.1150.10">
    <property type="entry name" value="Aspartate Aminotransferase, domain 1"/>
    <property type="match status" value="1"/>
</dbReference>
<dbReference type="SUPFAM" id="SSF53383">
    <property type="entry name" value="PLP-dependent transferases"/>
    <property type="match status" value="1"/>
</dbReference>
<gene>
    <name evidence="5" type="ORF">SAMN05216562_0459</name>
</gene>
<dbReference type="PANTHER" id="PTHR43094:SF1">
    <property type="entry name" value="AMINOTRANSFERASE CLASS-III"/>
    <property type="match status" value="1"/>
</dbReference>
<dbReference type="InterPro" id="IPR015421">
    <property type="entry name" value="PyrdxlP-dep_Trfase_major"/>
</dbReference>
<dbReference type="RefSeq" id="WP_091384713.1">
    <property type="nucleotide sequence ID" value="NZ_FNQO01000001.1"/>
</dbReference>
<dbReference type="GO" id="GO:0008483">
    <property type="term" value="F:transaminase activity"/>
    <property type="evidence" value="ECO:0007669"/>
    <property type="project" value="UniProtKB-KW"/>
</dbReference>
<accession>A0A1H3W2P7</accession>
<dbReference type="Proteomes" id="UP000198658">
    <property type="component" value="Unassembled WGS sequence"/>
</dbReference>
<name>A0A1H3W2P7_9GAMM</name>
<dbReference type="OrthoDB" id="9801052at2"/>
<dbReference type="InterPro" id="IPR049704">
    <property type="entry name" value="Aminotrans_3_PPA_site"/>
</dbReference>
<evidence type="ECO:0000313" key="5">
    <source>
        <dbReference type="EMBL" id="SDZ80684.1"/>
    </source>
</evidence>
<organism evidence="5 6">
    <name type="scientific">Microbulbifer marinus</name>
    <dbReference type="NCBI Taxonomy" id="658218"/>
    <lineage>
        <taxon>Bacteria</taxon>
        <taxon>Pseudomonadati</taxon>
        <taxon>Pseudomonadota</taxon>
        <taxon>Gammaproteobacteria</taxon>
        <taxon>Cellvibrionales</taxon>
        <taxon>Microbulbiferaceae</taxon>
        <taxon>Microbulbifer</taxon>
    </lineage>
</organism>
<sequence length="456" mass="49479">MSEINLGGPQDLFYSKSNIVPLPLIVKTEGIWMVDDQGNRYIDVSSGPVVSNIGHGNEKVARAMYDQAVTMDFAYSRVSRHQPNIDVTRKIAELAGGGYQRVALASGGSEAMEIALKFLRQYVVARGQLQKRKIITLSPSYHGGTIATLAITGDEALDPFIEGFAMKSERIPAPFQYRVPEGHSRESYRMECADALEAKIQQLGADNVLAFVVEPIGGLATGAQMLREDYANRVREICDRHGIYLIYDEILCGAGRSGKFLASSHWPKAKGDLVVLAKGLAAGYAPLGAVLMPGSMVDELASLTGFNFSHTYNANPITCATGVAVLEVLEEQQLVAKAALRGDYLRGKLELLAEKYACIGDIRGKGLLMAVELVADRKTKQSYPASFPPTEHIRIIGLQHGLIIYSRRTANGKYGDWFMVAPPLTITEAECDDLIDRLDAVLGDFEAAAAAHLGGQ</sequence>
<dbReference type="Gene3D" id="3.40.640.10">
    <property type="entry name" value="Type I PLP-dependent aspartate aminotransferase-like (Major domain)"/>
    <property type="match status" value="1"/>
</dbReference>
<evidence type="ECO:0000256" key="3">
    <source>
        <dbReference type="ARBA" id="ARBA00022898"/>
    </source>
</evidence>
<evidence type="ECO:0000256" key="2">
    <source>
        <dbReference type="ARBA" id="ARBA00008954"/>
    </source>
</evidence>
<dbReference type="PROSITE" id="PS00600">
    <property type="entry name" value="AA_TRANSFER_CLASS_3"/>
    <property type="match status" value="1"/>
</dbReference>
<comment type="similarity">
    <text evidence="2 4">Belongs to the class-III pyridoxal-phosphate-dependent aminotransferase family.</text>
</comment>
<dbReference type="GO" id="GO:0030170">
    <property type="term" value="F:pyridoxal phosphate binding"/>
    <property type="evidence" value="ECO:0007669"/>
    <property type="project" value="InterPro"/>
</dbReference>